<dbReference type="Pfam" id="PF00226">
    <property type="entry name" value="DnaJ"/>
    <property type="match status" value="1"/>
</dbReference>
<dbReference type="InterPro" id="IPR008971">
    <property type="entry name" value="HSP40/DnaJ_pept-bd"/>
</dbReference>
<evidence type="ECO:0000256" key="5">
    <source>
        <dbReference type="ARBA" id="ARBA00023186"/>
    </source>
</evidence>
<sequence length="427" mass="47606">MNGYYEADYYEVLGVARDATTAEIRKAYRKLALSHHPDKVPEEGRVEAESKFKEISQAYEILSDEVERSKYDSYDANGGMRPDEFEGEFGPEDFFNFFTETSSRHGFSGYGYEQPGSEPKPPPKKKGGKTEDGHVDFPITLEELYKGKVVKFTSHRNKLCPSCQGSGGRPKAKPRTCAKCQGSGSIKKLQTLAPGIVTNKYVDCPSCKGRGELFREKDRCKPCTGTGLTEETKILEAYFPRGAQDGHKVVLEGEADEEFGKKPGAVIIEVHQQPHPVFERKRNDLYATIKVSLAEAICGFSRTVIQHLDGRGIRITSPPGTVIRPNEIIKVQREGMPIPRTDTAGDLYLHVDIIFPDNGWCLENSELRKVRDVLPVPAETAKDFKIPENQIDDVDYSITKTEDLPQYPDKNEEASQQNGAGEGCTTQ</sequence>
<dbReference type="GO" id="GO:0009408">
    <property type="term" value="P:response to heat"/>
    <property type="evidence" value="ECO:0007669"/>
    <property type="project" value="InterPro"/>
</dbReference>
<keyword evidence="1 6" id="KW-0479">Metal-binding</keyword>
<dbReference type="Proteomes" id="UP000242525">
    <property type="component" value="Unassembled WGS sequence"/>
</dbReference>
<dbReference type="CDD" id="cd10747">
    <property type="entry name" value="DnaJ_C"/>
    <property type="match status" value="1"/>
</dbReference>
<evidence type="ECO:0000256" key="2">
    <source>
        <dbReference type="ARBA" id="ARBA00022737"/>
    </source>
</evidence>
<keyword evidence="4 6" id="KW-0862">Zinc</keyword>
<evidence type="ECO:0000313" key="10">
    <source>
        <dbReference type="EMBL" id="CDO58010.1"/>
    </source>
</evidence>
<keyword evidence="5" id="KW-0143">Chaperone</keyword>
<dbReference type="PROSITE" id="PS51188">
    <property type="entry name" value="ZF_CR"/>
    <property type="match status" value="1"/>
</dbReference>
<dbReference type="PROSITE" id="PS00636">
    <property type="entry name" value="DNAJ_1"/>
    <property type="match status" value="1"/>
</dbReference>
<dbReference type="InterPro" id="IPR036869">
    <property type="entry name" value="J_dom_sf"/>
</dbReference>
<dbReference type="GO" id="GO:0005524">
    <property type="term" value="F:ATP binding"/>
    <property type="evidence" value="ECO:0007669"/>
    <property type="project" value="InterPro"/>
</dbReference>
<feature type="compositionally biased region" description="Polar residues" evidence="7">
    <location>
        <begin position="414"/>
        <end position="427"/>
    </location>
</feature>
<dbReference type="CDD" id="cd10719">
    <property type="entry name" value="DnaJ_zf"/>
    <property type="match status" value="1"/>
</dbReference>
<dbReference type="SUPFAM" id="SSF46565">
    <property type="entry name" value="Chaperone J-domain"/>
    <property type="match status" value="1"/>
</dbReference>
<dbReference type="HAMAP" id="MF_01152">
    <property type="entry name" value="DnaJ"/>
    <property type="match status" value="1"/>
</dbReference>
<dbReference type="SUPFAM" id="SSF57938">
    <property type="entry name" value="DnaJ/Hsp40 cysteine-rich domain"/>
    <property type="match status" value="1"/>
</dbReference>
<dbReference type="CDD" id="cd06257">
    <property type="entry name" value="DnaJ"/>
    <property type="match status" value="1"/>
</dbReference>
<organism evidence="10 11">
    <name type="scientific">Geotrichum candidum</name>
    <name type="common">Oospora lactis</name>
    <name type="synonym">Dipodascus geotrichum</name>
    <dbReference type="NCBI Taxonomy" id="1173061"/>
    <lineage>
        <taxon>Eukaryota</taxon>
        <taxon>Fungi</taxon>
        <taxon>Dikarya</taxon>
        <taxon>Ascomycota</taxon>
        <taxon>Saccharomycotina</taxon>
        <taxon>Dipodascomycetes</taxon>
        <taxon>Dipodascales</taxon>
        <taxon>Dipodascaceae</taxon>
        <taxon>Geotrichum</taxon>
    </lineage>
</organism>
<dbReference type="GO" id="GO:0008270">
    <property type="term" value="F:zinc ion binding"/>
    <property type="evidence" value="ECO:0007669"/>
    <property type="project" value="UniProtKB-KW"/>
</dbReference>
<keyword evidence="2" id="KW-0677">Repeat</keyword>
<dbReference type="SUPFAM" id="SSF49493">
    <property type="entry name" value="HSP40/DnaJ peptide-binding domain"/>
    <property type="match status" value="2"/>
</dbReference>
<evidence type="ECO:0000259" key="9">
    <source>
        <dbReference type="PROSITE" id="PS51188"/>
    </source>
</evidence>
<dbReference type="GO" id="GO:0006457">
    <property type="term" value="P:protein folding"/>
    <property type="evidence" value="ECO:0007669"/>
    <property type="project" value="InterPro"/>
</dbReference>
<accession>A0A0J9XK71</accession>
<name>A0A0J9XK71_GEOCN</name>
<dbReference type="InterPro" id="IPR044713">
    <property type="entry name" value="DNJA1/2-like"/>
</dbReference>
<dbReference type="InterPro" id="IPR018253">
    <property type="entry name" value="DnaJ_domain_CS"/>
</dbReference>
<dbReference type="OrthoDB" id="550424at2759"/>
<dbReference type="GO" id="GO:0051082">
    <property type="term" value="F:unfolded protein binding"/>
    <property type="evidence" value="ECO:0007669"/>
    <property type="project" value="InterPro"/>
</dbReference>
<evidence type="ECO:0000256" key="3">
    <source>
        <dbReference type="ARBA" id="ARBA00022771"/>
    </source>
</evidence>
<evidence type="ECO:0000256" key="7">
    <source>
        <dbReference type="SAM" id="MobiDB-lite"/>
    </source>
</evidence>
<evidence type="ECO:0000256" key="6">
    <source>
        <dbReference type="PROSITE-ProRule" id="PRU00546"/>
    </source>
</evidence>
<gene>
    <name evidence="10" type="ORF">BN980_GECA32s01143g</name>
</gene>
<protein>
    <submittedName>
        <fullName evidence="10">Similar to Saccharomyces cerevisiae YLR090W XDJ1 Putative chaperone, homolog of E. coli DnaJ</fullName>
    </submittedName>
</protein>
<feature type="region of interest" description="Disordered" evidence="7">
    <location>
        <begin position="395"/>
        <end position="427"/>
    </location>
</feature>
<dbReference type="PANTHER" id="PTHR43888">
    <property type="entry name" value="DNAJ-LIKE-2, ISOFORM A-RELATED"/>
    <property type="match status" value="1"/>
</dbReference>
<dbReference type="AlphaFoldDB" id="A0A0J9XK71"/>
<dbReference type="PROSITE" id="PS50076">
    <property type="entry name" value="DNAJ_2"/>
    <property type="match status" value="1"/>
</dbReference>
<evidence type="ECO:0000313" key="11">
    <source>
        <dbReference type="Proteomes" id="UP000242525"/>
    </source>
</evidence>
<dbReference type="InterPro" id="IPR001305">
    <property type="entry name" value="HSP_DnaJ_Cys-rich_dom"/>
</dbReference>
<dbReference type="Gene3D" id="2.10.230.10">
    <property type="entry name" value="Heat shock protein DnaJ, cysteine-rich domain"/>
    <property type="match status" value="1"/>
</dbReference>
<dbReference type="InterPro" id="IPR012724">
    <property type="entry name" value="DnaJ"/>
</dbReference>
<evidence type="ECO:0000259" key="8">
    <source>
        <dbReference type="PROSITE" id="PS50076"/>
    </source>
</evidence>
<feature type="zinc finger region" description="CR-type" evidence="6">
    <location>
        <begin position="147"/>
        <end position="232"/>
    </location>
</feature>
<dbReference type="InterPro" id="IPR001623">
    <property type="entry name" value="DnaJ_domain"/>
</dbReference>
<keyword evidence="11" id="KW-1185">Reference proteome</keyword>
<feature type="region of interest" description="Disordered" evidence="7">
    <location>
        <begin position="108"/>
        <end position="134"/>
    </location>
</feature>
<dbReference type="SMART" id="SM00271">
    <property type="entry name" value="DnaJ"/>
    <property type="match status" value="1"/>
</dbReference>
<dbReference type="Gene3D" id="2.60.260.20">
    <property type="entry name" value="Urease metallochaperone UreE, N-terminal domain"/>
    <property type="match status" value="2"/>
</dbReference>
<reference evidence="10" key="1">
    <citation type="submission" date="2014-03" db="EMBL/GenBank/DDBJ databases">
        <authorList>
            <person name="Casaregola S."/>
        </authorList>
    </citation>
    <scope>NUCLEOTIDE SEQUENCE [LARGE SCALE GENOMIC DNA]</scope>
    <source>
        <strain evidence="10">CLIB 918</strain>
    </source>
</reference>
<dbReference type="Gene3D" id="1.10.287.110">
    <property type="entry name" value="DnaJ domain"/>
    <property type="match status" value="1"/>
</dbReference>
<dbReference type="InterPro" id="IPR002939">
    <property type="entry name" value="DnaJ_C"/>
</dbReference>
<feature type="domain" description="CR-type" evidence="9">
    <location>
        <begin position="147"/>
        <end position="232"/>
    </location>
</feature>
<dbReference type="Pfam" id="PF00684">
    <property type="entry name" value="DnaJ_CXXCXGXG"/>
    <property type="match status" value="1"/>
</dbReference>
<dbReference type="GO" id="GO:0030544">
    <property type="term" value="F:Hsp70 protein binding"/>
    <property type="evidence" value="ECO:0007669"/>
    <property type="project" value="InterPro"/>
</dbReference>
<evidence type="ECO:0000256" key="4">
    <source>
        <dbReference type="ARBA" id="ARBA00022833"/>
    </source>
</evidence>
<keyword evidence="3 6" id="KW-0863">Zinc-finger</keyword>
<dbReference type="FunFam" id="2.60.260.20:FF:000003">
    <property type="entry name" value="DnaJ subfamily A member 2"/>
    <property type="match status" value="1"/>
</dbReference>
<feature type="domain" description="J" evidence="8">
    <location>
        <begin position="8"/>
        <end position="75"/>
    </location>
</feature>
<dbReference type="FunFam" id="2.10.230.10:FF:000001">
    <property type="entry name" value="DnaJ subfamily A member 2"/>
    <property type="match status" value="1"/>
</dbReference>
<dbReference type="InterPro" id="IPR036410">
    <property type="entry name" value="HSP_DnaJ_Cys-rich_dom_sf"/>
</dbReference>
<proteinExistence type="inferred from homology"/>
<comment type="caution">
    <text evidence="10">The sequence shown here is derived from an EMBL/GenBank/DDBJ whole genome shotgun (WGS) entry which is preliminary data.</text>
</comment>
<evidence type="ECO:0000256" key="1">
    <source>
        <dbReference type="ARBA" id="ARBA00022723"/>
    </source>
</evidence>
<dbReference type="STRING" id="1173061.A0A0J9XK71"/>
<dbReference type="PRINTS" id="PR00625">
    <property type="entry name" value="JDOMAIN"/>
</dbReference>
<dbReference type="EMBL" id="CCBN010000028">
    <property type="protein sequence ID" value="CDO58010.1"/>
    <property type="molecule type" value="Genomic_DNA"/>
</dbReference>
<dbReference type="Pfam" id="PF01556">
    <property type="entry name" value="DnaJ_C"/>
    <property type="match status" value="1"/>
</dbReference>